<evidence type="ECO:0000256" key="6">
    <source>
        <dbReference type="ARBA" id="ARBA00022807"/>
    </source>
</evidence>
<dbReference type="Gene3D" id="3.10.20.90">
    <property type="entry name" value="Phosphatidylinositol 3-kinase Catalytic Subunit, Chain A, domain 1"/>
    <property type="match status" value="1"/>
</dbReference>
<accession>A0A7M5VB72</accession>
<dbReference type="GO" id="GO:0016567">
    <property type="term" value="P:protein ubiquitination"/>
    <property type="evidence" value="ECO:0007669"/>
    <property type="project" value="InterPro"/>
</dbReference>
<evidence type="ECO:0000256" key="7">
    <source>
        <dbReference type="SAM" id="MobiDB-lite"/>
    </source>
</evidence>
<sequence>MKVLSGACPDSACQKQLFFSEEHTATIECSNCGQRHEIKHLVNVEQVSDPGHALRGLLHSLVEGHIPSHVKKSSEFVKVKGLSNFGCKLISPLLTTYGLKGQEVRLLKDMNQGETFDCSHLADRAFLIEEQNLLIPGYGKDTAASYLHDTLDEIAKVNDNEERLIPIHADGDGHCLPHAISRALVGHELFWHPLLTNLKLHFMNRLEDYKNLFKDFIEIEEWKDIIDESDPNFVPKYGEMHGLRNIHILGLANILHRPVILIDSLEGMKSKGDYSGVFLPGLVPIEKCRNKNGKLHKPIVISWSSKGRNHFIPLVGIQNKELPRFPAKVLPKVWGLSQNLLTEYIDFEDEACIIGGNNSLQEKYLIKLTQAMERQFLLLKGVATSVVTDVYHHLFRSSGLVGLPPQTITEAALGLTREERLYKCLYCHAVMEEKLPCAHSMLEPGGELFQIAIKTHGVLKDKFKYRFPVNDIICQYDKQSNRLKYVHTPESLSCPHCKGALRKVKLDGNLEYMNGDQLSKLANNSSCGCGYKHYWDGKEYDNLPIKIPLELEWDDETVDDHVYWFQNESDPTLNSNAFELAREKVQEHFPGTFGSERLAEKIVDTIFEYTTAYYKDTSVEPEAMELDAPTCIPTKIILTGEKSKTLHKEELGTSRTERIMKKKIEHKAPIQQKRASTSNQMDKGNETNAVSNSTSKLSSVKDLGDSPTREKVKKSETTINKIRISCQDKGNTMFTLESTTSFDNLVKFIKKHFDIENEDITMKYGFPPKPLNQNENNPEEPLTMLKAGDRVNVIIVKKVRKEDPLPSNDTRSNQQKSTQQPTTDKMSQFASQLAQIMGQDLWEWACSQRNMFQVNGWIYKMAFRDLGLLTDDQHLSLPCFPKKIFVYNKKEDEIYLCLGKHHIFVQPLTRKEEELAAEQAETKAHELKPSIHHQLKQPANQQPETDNSPKVNNFSGEGYMLANNEKAPENVRTIRQTIDFATFGREDKTIDDEPMVEQKENESMDT</sequence>
<dbReference type="GO" id="GO:0035871">
    <property type="term" value="P:protein K11-linked deubiquitination"/>
    <property type="evidence" value="ECO:0007669"/>
    <property type="project" value="TreeGrafter"/>
</dbReference>
<dbReference type="Proteomes" id="UP000594262">
    <property type="component" value="Unplaced"/>
</dbReference>
<proteinExistence type="predicted"/>
<dbReference type="PROSITE" id="PS50802">
    <property type="entry name" value="OTU"/>
    <property type="match status" value="1"/>
</dbReference>
<keyword evidence="4" id="KW-0833">Ubl conjugation pathway</keyword>
<feature type="region of interest" description="Disordered" evidence="7">
    <location>
        <begin position="985"/>
        <end position="1006"/>
    </location>
</feature>
<comment type="catalytic activity">
    <reaction evidence="1">
        <text>Thiol-dependent hydrolysis of ester, thioester, amide, peptide and isopeptide bonds formed by the C-terminal Gly of ubiquitin (a 76-residue protein attached to proteins as an intracellular targeting signal).</text>
        <dbReference type="EC" id="3.4.19.12"/>
    </reaction>
</comment>
<feature type="region of interest" description="Disordered" evidence="7">
    <location>
        <begin position="666"/>
        <end position="714"/>
    </location>
</feature>
<protein>
    <recommendedName>
        <fullName evidence="2">ubiquitinyl hydrolase 1</fullName>
        <ecNumber evidence="2">3.4.19.12</ecNumber>
    </recommendedName>
</protein>
<organism evidence="9 10">
    <name type="scientific">Clytia hemisphaerica</name>
    <dbReference type="NCBI Taxonomy" id="252671"/>
    <lineage>
        <taxon>Eukaryota</taxon>
        <taxon>Metazoa</taxon>
        <taxon>Cnidaria</taxon>
        <taxon>Hydrozoa</taxon>
        <taxon>Hydroidolina</taxon>
        <taxon>Leptothecata</taxon>
        <taxon>Obeliida</taxon>
        <taxon>Clytiidae</taxon>
        <taxon>Clytia</taxon>
    </lineage>
</organism>
<feature type="domain" description="OTU" evidence="8">
    <location>
        <begin position="164"/>
        <end position="317"/>
    </location>
</feature>
<evidence type="ECO:0000256" key="2">
    <source>
        <dbReference type="ARBA" id="ARBA00012759"/>
    </source>
</evidence>
<dbReference type="GeneID" id="136812243"/>
<evidence type="ECO:0000256" key="1">
    <source>
        <dbReference type="ARBA" id="ARBA00000707"/>
    </source>
</evidence>
<feature type="region of interest" description="Disordered" evidence="7">
    <location>
        <begin position="802"/>
        <end position="825"/>
    </location>
</feature>
<dbReference type="InterPro" id="IPR039087">
    <property type="entry name" value="VCPIP1"/>
</dbReference>
<name>A0A7M5VB72_9CNID</name>
<feature type="compositionally biased region" description="Polar residues" evidence="7">
    <location>
        <begin position="937"/>
        <end position="955"/>
    </location>
</feature>
<dbReference type="GO" id="GO:0016320">
    <property type="term" value="P:endoplasmic reticulum membrane fusion"/>
    <property type="evidence" value="ECO:0007669"/>
    <property type="project" value="TreeGrafter"/>
</dbReference>
<feature type="compositionally biased region" description="Polar residues" evidence="7">
    <location>
        <begin position="673"/>
        <end position="698"/>
    </location>
</feature>
<feature type="compositionally biased region" description="Basic and acidic residues" evidence="7">
    <location>
        <begin position="702"/>
        <end position="714"/>
    </location>
</feature>
<keyword evidence="3" id="KW-0645">Protease</keyword>
<feature type="compositionally biased region" description="Polar residues" evidence="7">
    <location>
        <begin position="807"/>
        <end position="825"/>
    </location>
</feature>
<dbReference type="PANTHER" id="PTHR14843">
    <property type="entry name" value="DEUBIQUITINATING PROTEIN VCIP135"/>
    <property type="match status" value="1"/>
</dbReference>
<evidence type="ECO:0000259" key="8">
    <source>
        <dbReference type="PROSITE" id="PS50802"/>
    </source>
</evidence>
<evidence type="ECO:0000313" key="10">
    <source>
        <dbReference type="Proteomes" id="UP000594262"/>
    </source>
</evidence>
<evidence type="ECO:0000313" key="9">
    <source>
        <dbReference type="EnsemblMetazoa" id="CLYHEMP006888.1"/>
    </source>
</evidence>
<evidence type="ECO:0000256" key="4">
    <source>
        <dbReference type="ARBA" id="ARBA00022786"/>
    </source>
</evidence>
<dbReference type="OrthoDB" id="10012024at2759"/>
<dbReference type="GO" id="GO:0004843">
    <property type="term" value="F:cysteine-type deubiquitinase activity"/>
    <property type="evidence" value="ECO:0007669"/>
    <property type="project" value="InterPro"/>
</dbReference>
<dbReference type="InterPro" id="IPR048857">
    <property type="entry name" value="OTU1_Ubl"/>
</dbReference>
<evidence type="ECO:0000256" key="3">
    <source>
        <dbReference type="ARBA" id="ARBA00022670"/>
    </source>
</evidence>
<dbReference type="RefSeq" id="XP_066924821.1">
    <property type="nucleotide sequence ID" value="XM_067068720.1"/>
</dbReference>
<dbReference type="EnsemblMetazoa" id="CLYHEMT006888.1">
    <property type="protein sequence ID" value="CLYHEMP006888.1"/>
    <property type="gene ID" value="CLYHEMG006888"/>
</dbReference>
<dbReference type="GO" id="GO:0090168">
    <property type="term" value="P:Golgi reassembly"/>
    <property type="evidence" value="ECO:0007669"/>
    <property type="project" value="TreeGrafter"/>
</dbReference>
<feature type="compositionally biased region" description="Basic and acidic residues" evidence="7">
    <location>
        <begin position="916"/>
        <end position="929"/>
    </location>
</feature>
<dbReference type="Pfam" id="PF19437">
    <property type="entry name" value="VCIP135_N"/>
    <property type="match status" value="1"/>
</dbReference>
<dbReference type="PANTHER" id="PTHR14843:SF2">
    <property type="entry name" value="DEUBIQUITINATING PROTEIN VCPIP1"/>
    <property type="match status" value="1"/>
</dbReference>
<dbReference type="InterPro" id="IPR045827">
    <property type="entry name" value="VCPIP1_N"/>
</dbReference>
<dbReference type="Pfam" id="PF21403">
    <property type="entry name" value="OTU1_UBXL"/>
    <property type="match status" value="1"/>
</dbReference>
<reference evidence="9" key="1">
    <citation type="submission" date="2021-01" db="UniProtKB">
        <authorList>
            <consortium name="EnsemblMetazoa"/>
        </authorList>
    </citation>
    <scope>IDENTIFICATION</scope>
</reference>
<dbReference type="EC" id="3.4.19.12" evidence="2"/>
<keyword evidence="10" id="KW-1185">Reference proteome</keyword>
<dbReference type="InterPro" id="IPR003323">
    <property type="entry name" value="OTU_dom"/>
</dbReference>
<evidence type="ECO:0000256" key="5">
    <source>
        <dbReference type="ARBA" id="ARBA00022801"/>
    </source>
</evidence>
<keyword evidence="6" id="KW-0788">Thiol protease</keyword>
<keyword evidence="5" id="KW-0378">Hydrolase</keyword>
<dbReference type="AlphaFoldDB" id="A0A7M5VB72"/>
<dbReference type="CDD" id="cd22769">
    <property type="entry name" value="OTU_VCIP135"/>
    <property type="match status" value="1"/>
</dbReference>
<feature type="region of interest" description="Disordered" evidence="7">
    <location>
        <begin position="916"/>
        <end position="957"/>
    </location>
</feature>
<dbReference type="GO" id="GO:0071108">
    <property type="term" value="P:protein K48-linked deubiquitination"/>
    <property type="evidence" value="ECO:0007669"/>
    <property type="project" value="TreeGrafter"/>
</dbReference>
<dbReference type="Pfam" id="PF02338">
    <property type="entry name" value="OTU"/>
    <property type="match status" value="1"/>
</dbReference>
<feature type="compositionally biased region" description="Basic and acidic residues" evidence="7">
    <location>
        <begin position="996"/>
        <end position="1006"/>
    </location>
</feature>